<accession>A0A859FKI3</accession>
<name>A0A859FKI3_9BACI</name>
<evidence type="ECO:0000313" key="4">
    <source>
        <dbReference type="Proteomes" id="UP000318138"/>
    </source>
</evidence>
<dbReference type="InterPro" id="IPR011042">
    <property type="entry name" value="6-blade_b-propeller_TolB-like"/>
</dbReference>
<dbReference type="EMBL" id="CP041372">
    <property type="protein sequence ID" value="QKS73296.1"/>
    <property type="molecule type" value="Genomic_DNA"/>
</dbReference>
<reference evidence="4" key="1">
    <citation type="submission" date="2019-07" db="EMBL/GenBank/DDBJ databases">
        <title>Bacillus alkalisoli sp. nov. isolated from saline soil.</title>
        <authorList>
            <person name="Sun J.-Q."/>
            <person name="Xu L."/>
        </authorList>
    </citation>
    <scope>NUCLEOTIDE SEQUENCE [LARGE SCALE GENOMIC DNA]</scope>
    <source>
        <strain evidence="4">M4U3P1</strain>
    </source>
</reference>
<dbReference type="Proteomes" id="UP000318138">
    <property type="component" value="Chromosome"/>
</dbReference>
<dbReference type="Pfam" id="PF07995">
    <property type="entry name" value="GSDH"/>
    <property type="match status" value="1"/>
</dbReference>
<feature type="compositionally biased region" description="Polar residues" evidence="1">
    <location>
        <begin position="16"/>
        <end position="49"/>
    </location>
</feature>
<dbReference type="AlphaFoldDB" id="A0A859FKI3"/>
<evidence type="ECO:0000313" key="3">
    <source>
        <dbReference type="EMBL" id="QKS73296.1"/>
    </source>
</evidence>
<keyword evidence="4" id="KW-1185">Reference proteome</keyword>
<dbReference type="InterPro" id="IPR011041">
    <property type="entry name" value="Quinoprot_gluc/sorb_DH_b-prop"/>
</dbReference>
<sequence length="365" mass="40158">MACGGEPNDPNEPPQVDSNNATPSAEENNNLENDQNTSNDEDSQQASLSSDDEWNVEVVASNLASPWSITIEDEVIYMTSRNGSIMKLQDNEIMEQNIDTSDSIVQAGEGGLLGFTMHEGQAFAYYTYESEETGLTNRVVTLEEQDDNWVETGILLDAIEGDNIHNGGRIAVGPDDMLYVTTGDANEPDWSQNESTLAGSILRMTLQGDVPDDNPINDSYVYSYGHRNPQGLAWNEEEELYSSEHGQTALDEINLIEAGNNYGWPVIEGDEEESGMETPVAHSGDDTWAPSGITFYDNQLVVAGLRGESLYVLNEDTEELEVIFDGEGRLRDVVSHNDALYVLTNNTDGRGSPADNDDRLLRLTR</sequence>
<dbReference type="SUPFAM" id="SSF50952">
    <property type="entry name" value="Soluble quinoprotein glucose dehydrogenase"/>
    <property type="match status" value="1"/>
</dbReference>
<gene>
    <name evidence="3" type="ORF">FLK61_36380</name>
</gene>
<dbReference type="KEGG" id="psua:FLK61_36380"/>
<dbReference type="Gene3D" id="2.120.10.30">
    <property type="entry name" value="TolB, C-terminal domain"/>
    <property type="match status" value="1"/>
</dbReference>
<evidence type="ECO:0000256" key="1">
    <source>
        <dbReference type="SAM" id="MobiDB-lite"/>
    </source>
</evidence>
<protein>
    <submittedName>
        <fullName evidence="3">Sorbosone dehydrogenase family protein</fullName>
    </submittedName>
</protein>
<dbReference type="PANTHER" id="PTHR19328:SF13">
    <property type="entry name" value="HIPL1 PROTEIN"/>
    <property type="match status" value="1"/>
</dbReference>
<feature type="domain" description="Glucose/Sorbosone dehydrogenase" evidence="2">
    <location>
        <begin position="63"/>
        <end position="350"/>
    </location>
</feature>
<feature type="region of interest" description="Disordered" evidence="1">
    <location>
        <begin position="1"/>
        <end position="53"/>
    </location>
</feature>
<evidence type="ECO:0000259" key="2">
    <source>
        <dbReference type="Pfam" id="PF07995"/>
    </source>
</evidence>
<proteinExistence type="predicted"/>
<organism evidence="3 4">
    <name type="scientific">Paenalkalicoccus suaedae</name>
    <dbReference type="NCBI Taxonomy" id="2592382"/>
    <lineage>
        <taxon>Bacteria</taxon>
        <taxon>Bacillati</taxon>
        <taxon>Bacillota</taxon>
        <taxon>Bacilli</taxon>
        <taxon>Bacillales</taxon>
        <taxon>Bacillaceae</taxon>
        <taxon>Paenalkalicoccus</taxon>
    </lineage>
</organism>
<dbReference type="InterPro" id="IPR012938">
    <property type="entry name" value="Glc/Sorbosone_DH"/>
</dbReference>
<dbReference type="PANTHER" id="PTHR19328">
    <property type="entry name" value="HEDGEHOG-INTERACTING PROTEIN"/>
    <property type="match status" value="1"/>
</dbReference>